<feature type="region of interest" description="Disordered" evidence="1">
    <location>
        <begin position="211"/>
        <end position="261"/>
    </location>
</feature>
<feature type="compositionally biased region" description="Polar residues" evidence="1">
    <location>
        <begin position="245"/>
        <end position="261"/>
    </location>
</feature>
<sequence>MPATDIHPNSLGTVHQQSDVAEAETWIDATEQFAEHCAQTVTKLLGESSLYFEQPAFATPQIQLTKFVERLLRQTHTPLSIAVATLTVINWITEDGLCPLASSSPHHLFMGTYRAVLHHALDMRDVDAEWVKFARDLVPLAEVTQMREEVDMMLQTLSERRWAVLSDLVSEDVHNTVNILYNAELLQAKEQEREAEEFLLMEEESVRSGFLVYERDPSSDSPKYDSDDSDDWSDGKDYVSRRDQNLSGQMPSTNYLANRRA</sequence>
<dbReference type="EMBL" id="KL198013">
    <property type="protein sequence ID" value="KDQ23408.1"/>
    <property type="molecule type" value="Genomic_DNA"/>
</dbReference>
<dbReference type="HOGENOM" id="CLU_1066045_0_0_1"/>
<dbReference type="OrthoDB" id="2998605at2759"/>
<evidence type="ECO:0000313" key="3">
    <source>
        <dbReference type="Proteomes" id="UP000027073"/>
    </source>
</evidence>
<feature type="compositionally biased region" description="Basic and acidic residues" evidence="1">
    <location>
        <begin position="213"/>
        <end position="226"/>
    </location>
</feature>
<evidence type="ECO:0000313" key="2">
    <source>
        <dbReference type="EMBL" id="KDQ23408.1"/>
    </source>
</evidence>
<dbReference type="VEuPathDB" id="FungiDB:PLEOSDRAFT_1090852"/>
<dbReference type="InParanoid" id="A0A067N5X0"/>
<proteinExistence type="predicted"/>
<dbReference type="AlphaFoldDB" id="A0A067N5X0"/>
<protein>
    <submittedName>
        <fullName evidence="2">Uncharacterized protein</fullName>
    </submittedName>
</protein>
<accession>A0A067N5X0</accession>
<gene>
    <name evidence="2" type="ORF">PLEOSDRAFT_1090852</name>
</gene>
<evidence type="ECO:0000256" key="1">
    <source>
        <dbReference type="SAM" id="MobiDB-lite"/>
    </source>
</evidence>
<organism evidence="2 3">
    <name type="scientific">Pleurotus ostreatus (strain PC15)</name>
    <name type="common">Oyster mushroom</name>
    <dbReference type="NCBI Taxonomy" id="1137138"/>
    <lineage>
        <taxon>Eukaryota</taxon>
        <taxon>Fungi</taxon>
        <taxon>Dikarya</taxon>
        <taxon>Basidiomycota</taxon>
        <taxon>Agaricomycotina</taxon>
        <taxon>Agaricomycetes</taxon>
        <taxon>Agaricomycetidae</taxon>
        <taxon>Agaricales</taxon>
        <taxon>Pleurotineae</taxon>
        <taxon>Pleurotaceae</taxon>
        <taxon>Pleurotus</taxon>
    </lineage>
</organism>
<feature type="compositionally biased region" description="Basic and acidic residues" evidence="1">
    <location>
        <begin position="233"/>
        <end position="244"/>
    </location>
</feature>
<dbReference type="Proteomes" id="UP000027073">
    <property type="component" value="Unassembled WGS sequence"/>
</dbReference>
<name>A0A067N5X0_PLEO1</name>
<reference evidence="3" key="1">
    <citation type="journal article" date="2014" name="Proc. Natl. Acad. Sci. U.S.A.">
        <title>Extensive sampling of basidiomycete genomes demonstrates inadequacy of the white-rot/brown-rot paradigm for wood decay fungi.</title>
        <authorList>
            <person name="Riley R."/>
            <person name="Salamov A.A."/>
            <person name="Brown D.W."/>
            <person name="Nagy L.G."/>
            <person name="Floudas D."/>
            <person name="Held B.W."/>
            <person name="Levasseur A."/>
            <person name="Lombard V."/>
            <person name="Morin E."/>
            <person name="Otillar R."/>
            <person name="Lindquist E.A."/>
            <person name="Sun H."/>
            <person name="LaButti K.M."/>
            <person name="Schmutz J."/>
            <person name="Jabbour D."/>
            <person name="Luo H."/>
            <person name="Baker S.E."/>
            <person name="Pisabarro A.G."/>
            <person name="Walton J.D."/>
            <person name="Blanchette R.A."/>
            <person name="Henrissat B."/>
            <person name="Martin F."/>
            <person name="Cullen D."/>
            <person name="Hibbett D.S."/>
            <person name="Grigoriev I.V."/>
        </authorList>
    </citation>
    <scope>NUCLEOTIDE SEQUENCE [LARGE SCALE GENOMIC DNA]</scope>
    <source>
        <strain evidence="3">PC15</strain>
    </source>
</reference>